<evidence type="ECO:0000256" key="2">
    <source>
        <dbReference type="ARBA" id="ARBA00004777"/>
    </source>
</evidence>
<dbReference type="EMBL" id="FNHG01000030">
    <property type="protein sequence ID" value="SDM89263.1"/>
    <property type="molecule type" value="Genomic_DNA"/>
</dbReference>
<dbReference type="Proteomes" id="UP000199759">
    <property type="component" value="Unassembled WGS sequence"/>
</dbReference>
<dbReference type="Pfam" id="PF02219">
    <property type="entry name" value="MTHFR"/>
    <property type="match status" value="1"/>
</dbReference>
<dbReference type="AlphaFoldDB" id="A0A1G9WYQ9"/>
<dbReference type="InterPro" id="IPR029041">
    <property type="entry name" value="FAD-linked_oxidoreductase-like"/>
</dbReference>
<dbReference type="NCBIfam" id="TIGR00676">
    <property type="entry name" value="fadh2"/>
    <property type="match status" value="1"/>
</dbReference>
<protein>
    <recommendedName>
        <fullName evidence="12">Methylenetetrahydrofolate reductase</fullName>
        <ecNumber evidence="12">1.5.1.54</ecNumber>
    </recommendedName>
</protein>
<dbReference type="SUPFAM" id="SSF51730">
    <property type="entry name" value="FAD-linked oxidoreductase"/>
    <property type="match status" value="1"/>
</dbReference>
<comment type="cofactor">
    <cofactor evidence="1 12">
        <name>FAD</name>
        <dbReference type="ChEBI" id="CHEBI:57692"/>
    </cofactor>
</comment>
<dbReference type="RefSeq" id="WP_091771925.1">
    <property type="nucleotide sequence ID" value="NZ_FNHG01000030.1"/>
</dbReference>
<dbReference type="PANTHER" id="PTHR45754:SF3">
    <property type="entry name" value="METHYLENETETRAHYDROFOLATE REDUCTASE (NADPH)"/>
    <property type="match status" value="1"/>
</dbReference>
<dbReference type="CDD" id="cd00537">
    <property type="entry name" value="MTHFR"/>
    <property type="match status" value="1"/>
</dbReference>
<evidence type="ECO:0000256" key="12">
    <source>
        <dbReference type="RuleBase" id="RU003862"/>
    </source>
</evidence>
<evidence type="ECO:0000256" key="3">
    <source>
        <dbReference type="ARBA" id="ARBA00006743"/>
    </source>
</evidence>
<evidence type="ECO:0000313" key="14">
    <source>
        <dbReference type="Proteomes" id="UP000199759"/>
    </source>
</evidence>
<evidence type="ECO:0000256" key="11">
    <source>
        <dbReference type="ARBA" id="ARBA00048628"/>
    </source>
</evidence>
<dbReference type="UniPathway" id="UPA00193"/>
<gene>
    <name evidence="13" type="ORF">SAMN04488568_1303</name>
</gene>
<evidence type="ECO:0000256" key="6">
    <source>
        <dbReference type="ARBA" id="ARBA00022827"/>
    </source>
</evidence>
<proteinExistence type="inferred from homology"/>
<keyword evidence="14" id="KW-1185">Reference proteome</keyword>
<dbReference type="STRING" id="144026.SAMN04488568_1303"/>
<keyword evidence="8" id="KW-0520">NAD</keyword>
<reference evidence="13 14" key="1">
    <citation type="submission" date="2016-10" db="EMBL/GenBank/DDBJ databases">
        <authorList>
            <person name="de Groot N.N."/>
        </authorList>
    </citation>
    <scope>NUCLEOTIDE SEQUENCE [LARGE SCALE GENOMIC DNA]</scope>
    <source>
        <strain evidence="13 14">DSM 16077</strain>
    </source>
</reference>
<dbReference type="InterPro" id="IPR004620">
    <property type="entry name" value="MTHF_reductase_bac"/>
</dbReference>
<evidence type="ECO:0000256" key="9">
    <source>
        <dbReference type="ARBA" id="ARBA00023167"/>
    </source>
</evidence>
<evidence type="ECO:0000256" key="8">
    <source>
        <dbReference type="ARBA" id="ARBA00023027"/>
    </source>
</evidence>
<keyword evidence="4" id="KW-0028">Amino-acid biosynthesis</keyword>
<dbReference type="GO" id="GO:0005829">
    <property type="term" value="C:cytosol"/>
    <property type="evidence" value="ECO:0007669"/>
    <property type="project" value="InterPro"/>
</dbReference>
<dbReference type="EC" id="1.5.1.54" evidence="12"/>
<dbReference type="GO" id="GO:0071949">
    <property type="term" value="F:FAD binding"/>
    <property type="evidence" value="ECO:0007669"/>
    <property type="project" value="TreeGrafter"/>
</dbReference>
<keyword evidence="9" id="KW-0486">Methionine biosynthesis</keyword>
<dbReference type="OrthoDB" id="9812555at2"/>
<comment type="pathway">
    <text evidence="10">Amino-acid biosynthesis; L-methionine biosynthesis via de novo pathway.</text>
</comment>
<keyword evidence="5 12" id="KW-0285">Flavoprotein</keyword>
<comment type="catalytic activity">
    <reaction evidence="11">
        <text>(6S)-5-methyl-5,6,7,8-tetrahydrofolate + NAD(+) = (6R)-5,10-methylene-5,6,7,8-tetrahydrofolate + NADH + H(+)</text>
        <dbReference type="Rhea" id="RHEA:19821"/>
        <dbReference type="ChEBI" id="CHEBI:15378"/>
        <dbReference type="ChEBI" id="CHEBI:15636"/>
        <dbReference type="ChEBI" id="CHEBI:18608"/>
        <dbReference type="ChEBI" id="CHEBI:57540"/>
        <dbReference type="ChEBI" id="CHEBI:57945"/>
        <dbReference type="EC" id="1.5.1.54"/>
    </reaction>
    <physiologicalReaction direction="right-to-left" evidence="11">
        <dbReference type="Rhea" id="RHEA:19823"/>
    </physiologicalReaction>
</comment>
<keyword evidence="7 12" id="KW-0560">Oxidoreductase</keyword>
<keyword evidence="6 12" id="KW-0274">FAD</keyword>
<dbReference type="GO" id="GO:0106312">
    <property type="term" value="F:methylenetetrahydrofolate reductase (NADH) activity"/>
    <property type="evidence" value="ECO:0007669"/>
    <property type="project" value="UniProtKB-EC"/>
</dbReference>
<comment type="pathway">
    <text evidence="2 12">One-carbon metabolism; tetrahydrofolate interconversion.</text>
</comment>
<dbReference type="PANTHER" id="PTHR45754">
    <property type="entry name" value="METHYLENETETRAHYDROFOLATE REDUCTASE"/>
    <property type="match status" value="1"/>
</dbReference>
<evidence type="ECO:0000256" key="1">
    <source>
        <dbReference type="ARBA" id="ARBA00001974"/>
    </source>
</evidence>
<comment type="similarity">
    <text evidence="3 12">Belongs to the methylenetetrahydrofolate reductase family.</text>
</comment>
<sequence>MSAGKASGDGLSVSFEFFPPKTGAMEATLWESIRRLEPLDPAFVSVTYGAGGTTRERTHRTVHRIVDETAIPPAAHLTCVSATRAEIDEVIRDYRDAGVRHIVALRGDPPEGIGEAYRPAPGGYANAAELAAGIRAIGDFEISVGCYPEQHPESASLEHDLDLLKAKIDAGATRAITQFFFEPETFLRFRDRARQAGITVPIVPGIMLQPNFKGLTRIAGLCNTHIPDRVHRHFDGLDEDAATRQLVTAHLAAQLCADLHEAGVDDFHFYTLNRAELALSTCHLLGVKPKLAATEAAA</sequence>
<dbReference type="Gene3D" id="3.20.20.220">
    <property type="match status" value="1"/>
</dbReference>
<evidence type="ECO:0000256" key="5">
    <source>
        <dbReference type="ARBA" id="ARBA00022630"/>
    </source>
</evidence>
<accession>A0A1G9WYQ9</accession>
<evidence type="ECO:0000256" key="4">
    <source>
        <dbReference type="ARBA" id="ARBA00022605"/>
    </source>
</evidence>
<organism evidence="13 14">
    <name type="scientific">Maricaulis salignorans</name>
    <dbReference type="NCBI Taxonomy" id="144026"/>
    <lineage>
        <taxon>Bacteria</taxon>
        <taxon>Pseudomonadati</taxon>
        <taxon>Pseudomonadota</taxon>
        <taxon>Alphaproteobacteria</taxon>
        <taxon>Maricaulales</taxon>
        <taxon>Maricaulaceae</taxon>
        <taxon>Maricaulis</taxon>
    </lineage>
</organism>
<dbReference type="GO" id="GO:0035999">
    <property type="term" value="P:tetrahydrofolate interconversion"/>
    <property type="evidence" value="ECO:0007669"/>
    <property type="project" value="UniProtKB-UniPathway"/>
</dbReference>
<evidence type="ECO:0000256" key="7">
    <source>
        <dbReference type="ARBA" id="ARBA00023002"/>
    </source>
</evidence>
<evidence type="ECO:0000313" key="13">
    <source>
        <dbReference type="EMBL" id="SDM89263.1"/>
    </source>
</evidence>
<dbReference type="GO" id="GO:0009086">
    <property type="term" value="P:methionine biosynthetic process"/>
    <property type="evidence" value="ECO:0007669"/>
    <property type="project" value="UniProtKB-KW"/>
</dbReference>
<name>A0A1G9WYQ9_9PROT</name>
<dbReference type="InterPro" id="IPR003171">
    <property type="entry name" value="Mehydrof_redctse-like"/>
</dbReference>
<evidence type="ECO:0000256" key="10">
    <source>
        <dbReference type="ARBA" id="ARBA00034478"/>
    </source>
</evidence>